<accession>A0A409XC26</accession>
<protein>
    <submittedName>
        <fullName evidence="2">Uncharacterized protein</fullName>
    </submittedName>
</protein>
<dbReference type="OrthoDB" id="2332199at2759"/>
<proteinExistence type="predicted"/>
<evidence type="ECO:0000313" key="2">
    <source>
        <dbReference type="EMBL" id="PPQ88280.1"/>
    </source>
</evidence>
<keyword evidence="3" id="KW-1185">Reference proteome</keyword>
<gene>
    <name evidence="2" type="ORF">CVT25_005443</name>
</gene>
<dbReference type="Proteomes" id="UP000283269">
    <property type="component" value="Unassembled WGS sequence"/>
</dbReference>
<dbReference type="InParanoid" id="A0A409XC26"/>
<comment type="caution">
    <text evidence="2">The sequence shown here is derived from an EMBL/GenBank/DDBJ whole genome shotgun (WGS) entry which is preliminary data.</text>
</comment>
<keyword evidence="1" id="KW-0812">Transmembrane</keyword>
<organism evidence="2 3">
    <name type="scientific">Psilocybe cyanescens</name>
    <dbReference type="NCBI Taxonomy" id="93625"/>
    <lineage>
        <taxon>Eukaryota</taxon>
        <taxon>Fungi</taxon>
        <taxon>Dikarya</taxon>
        <taxon>Basidiomycota</taxon>
        <taxon>Agaricomycotina</taxon>
        <taxon>Agaricomycetes</taxon>
        <taxon>Agaricomycetidae</taxon>
        <taxon>Agaricales</taxon>
        <taxon>Agaricineae</taxon>
        <taxon>Strophariaceae</taxon>
        <taxon>Psilocybe</taxon>
    </lineage>
</organism>
<keyword evidence="1" id="KW-1133">Transmembrane helix</keyword>
<feature type="transmembrane region" description="Helical" evidence="1">
    <location>
        <begin position="210"/>
        <end position="228"/>
    </location>
</feature>
<keyword evidence="1" id="KW-0472">Membrane</keyword>
<dbReference type="EMBL" id="NHYD01002117">
    <property type="protein sequence ID" value="PPQ88280.1"/>
    <property type="molecule type" value="Genomic_DNA"/>
</dbReference>
<evidence type="ECO:0000256" key="1">
    <source>
        <dbReference type="SAM" id="Phobius"/>
    </source>
</evidence>
<evidence type="ECO:0000313" key="3">
    <source>
        <dbReference type="Proteomes" id="UP000283269"/>
    </source>
</evidence>
<feature type="transmembrane region" description="Helical" evidence="1">
    <location>
        <begin position="149"/>
        <end position="171"/>
    </location>
</feature>
<reference evidence="2 3" key="1">
    <citation type="journal article" date="2018" name="Evol. Lett.">
        <title>Horizontal gene cluster transfer increased hallucinogenic mushroom diversity.</title>
        <authorList>
            <person name="Reynolds H.T."/>
            <person name="Vijayakumar V."/>
            <person name="Gluck-Thaler E."/>
            <person name="Korotkin H.B."/>
            <person name="Matheny P.B."/>
            <person name="Slot J.C."/>
        </authorList>
    </citation>
    <scope>NUCLEOTIDE SEQUENCE [LARGE SCALE GENOMIC DNA]</scope>
    <source>
        <strain evidence="2 3">2631</strain>
    </source>
</reference>
<feature type="transmembrane region" description="Helical" evidence="1">
    <location>
        <begin position="289"/>
        <end position="307"/>
    </location>
</feature>
<feature type="transmembrane region" description="Helical" evidence="1">
    <location>
        <begin position="177"/>
        <end position="198"/>
    </location>
</feature>
<dbReference type="AlphaFoldDB" id="A0A409XC26"/>
<sequence length="337" mass="37090">MLEKNPLLARRVAAASLIVDTLFQTLALLGDAESSRSSPSAIYVAYAPHPYAPIGLFSAGLIFQIQWLLRLCLPSKDLEEDGTSAIPLQITPSKVAPILLTQDESATVDPMTDPDVDFHKIKIADNDLSLHNDDEVDGFEEFNSLEPAYFSFLPFYVIGSVLQAGWAALWMTRHYDYCAVILLLNLSVGAYALFWILGGSKNHRYPQSNIFTHLVVKIKIAASVLYLWKTWGAVDILPPPSSTEAALTCIFFVSLALASGPDPTLGLLLASTLLGLATGQNHYLEWSLLFGWTCLTVFLFVALDWALGTRSRKILLSQSTKFEEGAEENVMNSFRAV</sequence>
<name>A0A409XC26_PSICY</name>